<dbReference type="Pfam" id="PF00512">
    <property type="entry name" value="HisKA"/>
    <property type="match status" value="1"/>
</dbReference>
<dbReference type="SMART" id="SM00304">
    <property type="entry name" value="HAMP"/>
    <property type="match status" value="1"/>
</dbReference>
<dbReference type="InterPro" id="IPR053469">
    <property type="entry name" value="Cell_env_sensor_kinase"/>
</dbReference>
<keyword evidence="6 19" id="KW-0808">Transferase</keyword>
<feature type="transmembrane region" description="Helical" evidence="16">
    <location>
        <begin position="54"/>
        <end position="75"/>
    </location>
</feature>
<keyword evidence="9 19" id="KW-0418">Kinase</keyword>
<dbReference type="PANTHER" id="PTHR44936">
    <property type="entry name" value="SENSOR PROTEIN CREC"/>
    <property type="match status" value="1"/>
</dbReference>
<evidence type="ECO:0000256" key="12">
    <source>
        <dbReference type="ARBA" id="ARBA00023012"/>
    </source>
</evidence>
<dbReference type="GO" id="GO:0005886">
    <property type="term" value="C:plasma membrane"/>
    <property type="evidence" value="ECO:0007669"/>
    <property type="project" value="UniProtKB-SubCell"/>
</dbReference>
<evidence type="ECO:0000256" key="1">
    <source>
        <dbReference type="ARBA" id="ARBA00000085"/>
    </source>
</evidence>
<dbReference type="InterPro" id="IPR050980">
    <property type="entry name" value="2C_sensor_his_kinase"/>
</dbReference>
<evidence type="ECO:0000256" key="2">
    <source>
        <dbReference type="ARBA" id="ARBA00004651"/>
    </source>
</evidence>
<feature type="domain" description="HAMP" evidence="18">
    <location>
        <begin position="199"/>
        <end position="255"/>
    </location>
</feature>
<reference evidence="19 20" key="1">
    <citation type="submission" date="2018-06" db="EMBL/GenBank/DDBJ databases">
        <authorList>
            <consortium name="Pathogen Informatics"/>
            <person name="Doyle S."/>
        </authorList>
    </citation>
    <scope>NUCLEOTIDE SEQUENCE [LARGE SCALE GENOMIC DNA]</scope>
    <source>
        <strain evidence="19 20">NCTC7807</strain>
    </source>
</reference>
<keyword evidence="8" id="KW-0547">Nucleotide-binding</keyword>
<evidence type="ECO:0000256" key="9">
    <source>
        <dbReference type="ARBA" id="ARBA00022777"/>
    </source>
</evidence>
<evidence type="ECO:0000259" key="18">
    <source>
        <dbReference type="PROSITE" id="PS50885"/>
    </source>
</evidence>
<evidence type="ECO:0000256" key="6">
    <source>
        <dbReference type="ARBA" id="ARBA00022679"/>
    </source>
</evidence>
<evidence type="ECO:0000313" key="19">
    <source>
        <dbReference type="EMBL" id="SUP57336.1"/>
    </source>
</evidence>
<evidence type="ECO:0000313" key="20">
    <source>
        <dbReference type="Proteomes" id="UP000254150"/>
    </source>
</evidence>
<dbReference type="EMBL" id="UHID01000006">
    <property type="protein sequence ID" value="SUP57336.1"/>
    <property type="molecule type" value="Genomic_DNA"/>
</dbReference>
<keyword evidence="11 16" id="KW-1133">Transmembrane helix</keyword>
<evidence type="ECO:0000256" key="13">
    <source>
        <dbReference type="ARBA" id="ARBA00023136"/>
    </source>
</evidence>
<comment type="subcellular location">
    <subcellularLocation>
        <location evidence="2">Cell membrane</location>
        <topology evidence="2">Multi-pass membrane protein</topology>
    </subcellularLocation>
</comment>
<protein>
    <recommendedName>
        <fullName evidence="14">Sensor protein CseC</fullName>
        <ecNumber evidence="3">2.7.13.3</ecNumber>
    </recommendedName>
</protein>
<dbReference type="SMART" id="SM00388">
    <property type="entry name" value="HisKA"/>
    <property type="match status" value="1"/>
</dbReference>
<dbReference type="CDD" id="cd00075">
    <property type="entry name" value="HATPase"/>
    <property type="match status" value="1"/>
</dbReference>
<evidence type="ECO:0000256" key="8">
    <source>
        <dbReference type="ARBA" id="ARBA00022741"/>
    </source>
</evidence>
<dbReference type="FunFam" id="1.10.287.130:FF:000012">
    <property type="entry name" value="Histidine kinase"/>
    <property type="match status" value="1"/>
</dbReference>
<keyword evidence="5" id="KW-0597">Phosphoprotein</keyword>
<dbReference type="Gene3D" id="6.10.340.10">
    <property type="match status" value="1"/>
</dbReference>
<dbReference type="Pfam" id="PF02518">
    <property type="entry name" value="HATPase_c"/>
    <property type="match status" value="1"/>
</dbReference>
<dbReference type="AlphaFoldDB" id="A0A380NYV7"/>
<feature type="region of interest" description="Disordered" evidence="15">
    <location>
        <begin position="1"/>
        <end position="34"/>
    </location>
</feature>
<dbReference type="CDD" id="cd00082">
    <property type="entry name" value="HisKA"/>
    <property type="match status" value="1"/>
</dbReference>
<dbReference type="GO" id="GO:0005524">
    <property type="term" value="F:ATP binding"/>
    <property type="evidence" value="ECO:0007669"/>
    <property type="project" value="UniProtKB-KW"/>
</dbReference>
<accession>A0A380NYV7</accession>
<dbReference type="PROSITE" id="PS50885">
    <property type="entry name" value="HAMP"/>
    <property type="match status" value="1"/>
</dbReference>
<dbReference type="InterPro" id="IPR036097">
    <property type="entry name" value="HisK_dim/P_sf"/>
</dbReference>
<gene>
    <name evidence="19" type="primary">cseC</name>
    <name evidence="19" type="ORF">NCTC7807_03120</name>
</gene>
<dbReference type="Gene3D" id="3.30.565.10">
    <property type="entry name" value="Histidine kinase-like ATPase, C-terminal domain"/>
    <property type="match status" value="1"/>
</dbReference>
<dbReference type="PROSITE" id="PS50109">
    <property type="entry name" value="HIS_KIN"/>
    <property type="match status" value="1"/>
</dbReference>
<dbReference type="RefSeq" id="WP_100458059.1">
    <property type="nucleotide sequence ID" value="NZ_UHID01000006.1"/>
</dbReference>
<keyword evidence="7 16" id="KW-0812">Transmembrane</keyword>
<dbReference type="InterPro" id="IPR003594">
    <property type="entry name" value="HATPase_dom"/>
</dbReference>
<dbReference type="FunFam" id="3.30.565.10:FF:000089">
    <property type="entry name" value="Histidine kinase"/>
    <property type="match status" value="1"/>
</dbReference>
<dbReference type="Proteomes" id="UP000254150">
    <property type="component" value="Unassembled WGS sequence"/>
</dbReference>
<feature type="region of interest" description="Disordered" evidence="15">
    <location>
        <begin position="469"/>
        <end position="503"/>
    </location>
</feature>
<evidence type="ECO:0000256" key="11">
    <source>
        <dbReference type="ARBA" id="ARBA00022989"/>
    </source>
</evidence>
<evidence type="ECO:0000256" key="4">
    <source>
        <dbReference type="ARBA" id="ARBA00022475"/>
    </source>
</evidence>
<dbReference type="GO" id="GO:0000155">
    <property type="term" value="F:phosphorelay sensor kinase activity"/>
    <property type="evidence" value="ECO:0007669"/>
    <property type="project" value="InterPro"/>
</dbReference>
<evidence type="ECO:0000256" key="16">
    <source>
        <dbReference type="SAM" id="Phobius"/>
    </source>
</evidence>
<sequence>MLGPSRRRPAPDGPAAAPRTSPGGASPAAGAHPGGWWTRLRDRLRGHLHTGLRWKLSAAITLVGALVALALSLVVHNAARISMLDNARDLQDERVQFAQRIYAGTGRLQFGAEIDDPEIPDELRERAEAGRRATFIQEFREGVPDIWGAVPLGDGRILSVHTRFNDRSSTIMRDLDRALLAGSGAVILGGCALGVLIGGQLSHRLRKAATAAGQVAEGRTDVRVRSAIGGVVRDETDDLARAVDAMADALKQRLEAERRVTADIAHELRTPVTGLLTAAELLPPGRPTELVRDRAQAMRTLVEDVLEVSRLDTAAERAELQDIALGEFVTRRVGALGPDVEVRVLYDADVSTDPRRLERILGNLLANAAKHGRPPVEVTVEGRVIRVRDHGPGFPETLLADGPSRFRTGSADRAGRGHGLGLTIAAGQARVLGARLTFRNVRTPGAAPEAPPEGAVAVLWLPDHAPTSTGSFPVVRLPDEKRGTGGGRRSGPWWRGTPNGGAG</sequence>
<dbReference type="EC" id="2.7.13.3" evidence="3"/>
<name>A0A380NYV7_STRGR</name>
<dbReference type="PANTHER" id="PTHR44936:SF9">
    <property type="entry name" value="SENSOR PROTEIN CREC"/>
    <property type="match status" value="1"/>
</dbReference>
<evidence type="ECO:0000256" key="15">
    <source>
        <dbReference type="SAM" id="MobiDB-lite"/>
    </source>
</evidence>
<dbReference type="Gene3D" id="1.10.287.130">
    <property type="match status" value="1"/>
</dbReference>
<feature type="compositionally biased region" description="Low complexity" evidence="15">
    <location>
        <begin position="13"/>
        <end position="34"/>
    </location>
</feature>
<evidence type="ECO:0000256" key="5">
    <source>
        <dbReference type="ARBA" id="ARBA00022553"/>
    </source>
</evidence>
<dbReference type="CDD" id="cd06225">
    <property type="entry name" value="HAMP"/>
    <property type="match status" value="1"/>
</dbReference>
<dbReference type="Pfam" id="PF00672">
    <property type="entry name" value="HAMP"/>
    <property type="match status" value="1"/>
</dbReference>
<proteinExistence type="predicted"/>
<dbReference type="SUPFAM" id="SSF47384">
    <property type="entry name" value="Homodimeric domain of signal transducing histidine kinase"/>
    <property type="match status" value="1"/>
</dbReference>
<evidence type="ECO:0000256" key="7">
    <source>
        <dbReference type="ARBA" id="ARBA00022692"/>
    </source>
</evidence>
<keyword evidence="13 16" id="KW-0472">Membrane</keyword>
<feature type="transmembrane region" description="Helical" evidence="16">
    <location>
        <begin position="178"/>
        <end position="197"/>
    </location>
</feature>
<keyword evidence="12" id="KW-0902">Two-component regulatory system</keyword>
<dbReference type="NCBIfam" id="NF041732">
    <property type="entry name" value="hist_kin_CseC"/>
    <property type="match status" value="1"/>
</dbReference>
<feature type="domain" description="Histidine kinase" evidence="17">
    <location>
        <begin position="263"/>
        <end position="465"/>
    </location>
</feature>
<organism evidence="19 20">
    <name type="scientific">Streptomyces griseus</name>
    <dbReference type="NCBI Taxonomy" id="1911"/>
    <lineage>
        <taxon>Bacteria</taxon>
        <taxon>Bacillati</taxon>
        <taxon>Actinomycetota</taxon>
        <taxon>Actinomycetes</taxon>
        <taxon>Kitasatosporales</taxon>
        <taxon>Streptomycetaceae</taxon>
        <taxon>Streptomyces</taxon>
    </lineage>
</organism>
<evidence type="ECO:0000259" key="17">
    <source>
        <dbReference type="PROSITE" id="PS50109"/>
    </source>
</evidence>
<dbReference type="InterPro" id="IPR036890">
    <property type="entry name" value="HATPase_C_sf"/>
</dbReference>
<dbReference type="InterPro" id="IPR005467">
    <property type="entry name" value="His_kinase_dom"/>
</dbReference>
<evidence type="ECO:0000256" key="10">
    <source>
        <dbReference type="ARBA" id="ARBA00022840"/>
    </source>
</evidence>
<keyword evidence="10" id="KW-0067">ATP-binding</keyword>
<dbReference type="SUPFAM" id="SSF55874">
    <property type="entry name" value="ATPase domain of HSP90 chaperone/DNA topoisomerase II/histidine kinase"/>
    <property type="match status" value="1"/>
</dbReference>
<keyword evidence="4" id="KW-1003">Cell membrane</keyword>
<comment type="catalytic activity">
    <reaction evidence="1">
        <text>ATP + protein L-histidine = ADP + protein N-phospho-L-histidine.</text>
        <dbReference type="EC" id="2.7.13.3"/>
    </reaction>
</comment>
<evidence type="ECO:0000256" key="3">
    <source>
        <dbReference type="ARBA" id="ARBA00012438"/>
    </source>
</evidence>
<dbReference type="InterPro" id="IPR003661">
    <property type="entry name" value="HisK_dim/P_dom"/>
</dbReference>
<dbReference type="SMART" id="SM00387">
    <property type="entry name" value="HATPase_c"/>
    <property type="match status" value="1"/>
</dbReference>
<dbReference type="InterPro" id="IPR003660">
    <property type="entry name" value="HAMP_dom"/>
</dbReference>
<evidence type="ECO:0000256" key="14">
    <source>
        <dbReference type="ARBA" id="ARBA00074871"/>
    </source>
</evidence>